<dbReference type="Proteomes" id="UP000658278">
    <property type="component" value="Unassembled WGS sequence"/>
</dbReference>
<feature type="binding site" evidence="10">
    <location>
        <position position="73"/>
    </location>
    <ligand>
        <name>Mg(2+)</name>
        <dbReference type="ChEBI" id="CHEBI:18420"/>
    </ligand>
</feature>
<dbReference type="PANTHER" id="PTHR20857">
    <property type="entry name" value="THIAMINE-PHOSPHATE PYROPHOSPHORYLASE"/>
    <property type="match status" value="1"/>
</dbReference>
<dbReference type="SUPFAM" id="SSF51391">
    <property type="entry name" value="Thiamin phosphate synthase"/>
    <property type="match status" value="1"/>
</dbReference>
<dbReference type="GO" id="GO:0005737">
    <property type="term" value="C:cytoplasm"/>
    <property type="evidence" value="ECO:0007669"/>
    <property type="project" value="TreeGrafter"/>
</dbReference>
<dbReference type="InterPro" id="IPR036206">
    <property type="entry name" value="ThiamineP_synth_sf"/>
</dbReference>
<evidence type="ECO:0000256" key="5">
    <source>
        <dbReference type="ARBA" id="ARBA00022842"/>
    </source>
</evidence>
<dbReference type="RefSeq" id="WP_200282497.1">
    <property type="nucleotide sequence ID" value="NZ_JAENII010000015.1"/>
</dbReference>
<comment type="similarity">
    <text evidence="10 11">Belongs to the thiamine-phosphate synthase family.</text>
</comment>
<evidence type="ECO:0000313" key="15">
    <source>
        <dbReference type="Proteomes" id="UP000658278"/>
    </source>
</evidence>
<evidence type="ECO:0000256" key="2">
    <source>
        <dbReference type="ARBA" id="ARBA00005165"/>
    </source>
</evidence>
<dbReference type="InterPro" id="IPR034291">
    <property type="entry name" value="TMP_synthase"/>
</dbReference>
<comment type="caution">
    <text evidence="14">The sequence shown here is derived from an EMBL/GenBank/DDBJ whole genome shotgun (WGS) entry which is preliminary data.</text>
</comment>
<dbReference type="GO" id="GO:0009229">
    <property type="term" value="P:thiamine diphosphate biosynthetic process"/>
    <property type="evidence" value="ECO:0007669"/>
    <property type="project" value="UniProtKB-UniRule"/>
</dbReference>
<evidence type="ECO:0000256" key="6">
    <source>
        <dbReference type="ARBA" id="ARBA00022977"/>
    </source>
</evidence>
<evidence type="ECO:0000256" key="9">
    <source>
        <dbReference type="ARBA" id="ARBA00047883"/>
    </source>
</evidence>
<keyword evidence="5 10" id="KW-0460">Magnesium</keyword>
<dbReference type="GO" id="GO:0000287">
    <property type="term" value="F:magnesium ion binding"/>
    <property type="evidence" value="ECO:0007669"/>
    <property type="project" value="UniProtKB-UniRule"/>
</dbReference>
<dbReference type="GO" id="GO:0004789">
    <property type="term" value="F:thiamine-phosphate diphosphorylase activity"/>
    <property type="evidence" value="ECO:0007669"/>
    <property type="project" value="UniProtKB-UniRule"/>
</dbReference>
<feature type="binding site" evidence="10">
    <location>
        <position position="140"/>
    </location>
    <ligand>
        <name>4-amino-2-methyl-5-(diphosphooxymethyl)pyrimidine</name>
        <dbReference type="ChEBI" id="CHEBI:57841"/>
    </ligand>
</feature>
<accession>A0A934VH25</accession>
<feature type="domain" description="Thiamine phosphate synthase/TenI" evidence="13">
    <location>
        <begin position="10"/>
        <end position="191"/>
    </location>
</feature>
<feature type="binding site" evidence="10">
    <location>
        <position position="72"/>
    </location>
    <ligand>
        <name>4-amino-2-methyl-5-(diphosphooxymethyl)pyrimidine</name>
        <dbReference type="ChEBI" id="CHEBI:57841"/>
    </ligand>
</feature>
<reference evidence="14" key="1">
    <citation type="submission" date="2021-01" db="EMBL/GenBank/DDBJ databases">
        <title>Modified the classification status of verrucomicrobia.</title>
        <authorList>
            <person name="Feng X."/>
        </authorList>
    </citation>
    <scope>NUCLEOTIDE SEQUENCE</scope>
    <source>
        <strain evidence="14">KCTC 22201</strain>
    </source>
</reference>
<dbReference type="AlphaFoldDB" id="A0A934VH25"/>
<evidence type="ECO:0000256" key="12">
    <source>
        <dbReference type="RuleBase" id="RU004253"/>
    </source>
</evidence>
<dbReference type="InterPro" id="IPR013785">
    <property type="entry name" value="Aldolase_TIM"/>
</dbReference>
<evidence type="ECO:0000256" key="11">
    <source>
        <dbReference type="RuleBase" id="RU003826"/>
    </source>
</evidence>
<organism evidence="14 15">
    <name type="scientific">Haloferula rosea</name>
    <dbReference type="NCBI Taxonomy" id="490093"/>
    <lineage>
        <taxon>Bacteria</taxon>
        <taxon>Pseudomonadati</taxon>
        <taxon>Verrucomicrobiota</taxon>
        <taxon>Verrucomicrobiia</taxon>
        <taxon>Verrucomicrobiales</taxon>
        <taxon>Verrucomicrobiaceae</taxon>
        <taxon>Haloferula</taxon>
    </lineage>
</organism>
<dbReference type="HAMAP" id="MF_00097">
    <property type="entry name" value="TMP_synthase"/>
    <property type="match status" value="1"/>
</dbReference>
<evidence type="ECO:0000256" key="3">
    <source>
        <dbReference type="ARBA" id="ARBA00022679"/>
    </source>
</evidence>
<gene>
    <name evidence="10 14" type="primary">thiE</name>
    <name evidence="14" type="ORF">JIN81_16555</name>
</gene>
<keyword evidence="6 10" id="KW-0784">Thiamine biosynthesis</keyword>
<name>A0A934VH25_9BACT</name>
<proteinExistence type="inferred from homology"/>
<evidence type="ECO:0000256" key="1">
    <source>
        <dbReference type="ARBA" id="ARBA00003814"/>
    </source>
</evidence>
<dbReference type="EC" id="2.5.1.3" evidence="10"/>
<evidence type="ECO:0000256" key="8">
    <source>
        <dbReference type="ARBA" id="ARBA00047851"/>
    </source>
</evidence>
<evidence type="ECO:0000256" key="7">
    <source>
        <dbReference type="ARBA" id="ARBA00047334"/>
    </source>
</evidence>
<sequence>MHPALVSSRLYGIVDLGYTAEEELEATTAALIGGGADLIQLRAKGLEKDKILALGRRIQPICRKTGVPFIVNDHADLAIELDADGLHIGQDDGSHDETRKLIGTEMLLGRSTHSPEQARQALAEGFDYIGFGPLFPTPTKQGRPGIGLEHVGTIQQEVGTRIPVFCIGGIKRSNLPEVVAAGARRVVIVSDLLTAADTTEATHEARLLLGD</sequence>
<dbReference type="NCBIfam" id="TIGR00693">
    <property type="entry name" value="thiE"/>
    <property type="match status" value="1"/>
</dbReference>
<feature type="binding site" evidence="10">
    <location>
        <position position="92"/>
    </location>
    <ligand>
        <name>Mg(2+)</name>
        <dbReference type="ChEBI" id="CHEBI:18420"/>
    </ligand>
</feature>
<keyword evidence="4 10" id="KW-0479">Metal-binding</keyword>
<feature type="binding site" evidence="10">
    <location>
        <position position="111"/>
    </location>
    <ligand>
        <name>4-amino-2-methyl-5-(diphosphooxymethyl)pyrimidine</name>
        <dbReference type="ChEBI" id="CHEBI:57841"/>
    </ligand>
</feature>
<dbReference type="EMBL" id="JAENII010000015">
    <property type="protein sequence ID" value="MBK1828646.1"/>
    <property type="molecule type" value="Genomic_DNA"/>
</dbReference>
<evidence type="ECO:0000256" key="10">
    <source>
        <dbReference type="HAMAP-Rule" id="MF_00097"/>
    </source>
</evidence>
<comment type="catalytic activity">
    <reaction evidence="7 10 11">
        <text>4-methyl-5-(2-phosphooxyethyl)-thiazole + 4-amino-2-methyl-5-(diphosphooxymethyl)pyrimidine + H(+) = thiamine phosphate + diphosphate</text>
        <dbReference type="Rhea" id="RHEA:22328"/>
        <dbReference type="ChEBI" id="CHEBI:15378"/>
        <dbReference type="ChEBI" id="CHEBI:33019"/>
        <dbReference type="ChEBI" id="CHEBI:37575"/>
        <dbReference type="ChEBI" id="CHEBI:57841"/>
        <dbReference type="ChEBI" id="CHEBI:58296"/>
        <dbReference type="EC" id="2.5.1.3"/>
    </reaction>
</comment>
<comment type="cofactor">
    <cofactor evidence="10">
        <name>Mg(2+)</name>
        <dbReference type="ChEBI" id="CHEBI:18420"/>
    </cofactor>
    <text evidence="10">Binds 1 Mg(2+) ion per subunit.</text>
</comment>
<feature type="binding site" evidence="10">
    <location>
        <position position="169"/>
    </location>
    <ligand>
        <name>2-[(2R,5Z)-2-carboxy-4-methylthiazol-5(2H)-ylidene]ethyl phosphate</name>
        <dbReference type="ChEBI" id="CHEBI:62899"/>
    </ligand>
</feature>
<evidence type="ECO:0000259" key="13">
    <source>
        <dbReference type="Pfam" id="PF02581"/>
    </source>
</evidence>
<protein>
    <recommendedName>
        <fullName evidence="10">Thiamine-phosphate synthase</fullName>
        <shortName evidence="10">TP synthase</shortName>
        <shortName evidence="10">TPS</shortName>
        <ecNumber evidence="10">2.5.1.3</ecNumber>
    </recommendedName>
    <alternativeName>
        <fullName evidence="10">Thiamine-phosphate pyrophosphorylase</fullName>
        <shortName evidence="10">TMP pyrophosphorylase</shortName>
        <shortName evidence="10">TMP-PPase</shortName>
    </alternativeName>
</protein>
<keyword evidence="3 10" id="KW-0808">Transferase</keyword>
<dbReference type="Pfam" id="PF02581">
    <property type="entry name" value="TMP-TENI"/>
    <property type="match status" value="1"/>
</dbReference>
<comment type="pathway">
    <text evidence="2 10 12">Cofactor biosynthesis; thiamine diphosphate biosynthesis; thiamine phosphate from 4-amino-2-methyl-5-diphosphomethylpyrimidine and 4-methyl-5-(2-phosphoethyl)-thiazole: step 1/1.</text>
</comment>
<dbReference type="GO" id="GO:0009228">
    <property type="term" value="P:thiamine biosynthetic process"/>
    <property type="evidence" value="ECO:0007669"/>
    <property type="project" value="UniProtKB-KW"/>
</dbReference>
<feature type="binding site" evidence="10">
    <location>
        <begin position="40"/>
        <end position="44"/>
    </location>
    <ligand>
        <name>4-amino-2-methyl-5-(diphosphooxymethyl)pyrimidine</name>
        <dbReference type="ChEBI" id="CHEBI:57841"/>
    </ligand>
</feature>
<evidence type="ECO:0000256" key="4">
    <source>
        <dbReference type="ARBA" id="ARBA00022723"/>
    </source>
</evidence>
<feature type="binding site" evidence="10">
    <location>
        <begin position="137"/>
        <end position="139"/>
    </location>
    <ligand>
        <name>2-[(2R,5Z)-2-carboxy-4-methylthiazol-5(2H)-ylidene]ethyl phosphate</name>
        <dbReference type="ChEBI" id="CHEBI:62899"/>
    </ligand>
</feature>
<dbReference type="InterPro" id="IPR022998">
    <property type="entry name" value="ThiamineP_synth_TenI"/>
</dbReference>
<comment type="function">
    <text evidence="1 10">Condenses 4-methyl-5-(beta-hydroxyethyl)thiazole monophosphate (THZ-P) and 2-methyl-4-amino-5-hydroxymethyl pyrimidine pyrophosphate (HMP-PP) to form thiamine monophosphate (TMP).</text>
</comment>
<dbReference type="PANTHER" id="PTHR20857:SF15">
    <property type="entry name" value="THIAMINE-PHOSPHATE SYNTHASE"/>
    <property type="match status" value="1"/>
</dbReference>
<dbReference type="FunFam" id="3.20.20.70:FF:000096">
    <property type="entry name" value="Thiamine-phosphate synthase"/>
    <property type="match status" value="1"/>
</dbReference>
<comment type="catalytic activity">
    <reaction evidence="9 10 11">
        <text>2-[(2R,5Z)-2-carboxy-4-methylthiazol-5(2H)-ylidene]ethyl phosphate + 4-amino-2-methyl-5-(diphosphooxymethyl)pyrimidine + 2 H(+) = thiamine phosphate + CO2 + diphosphate</text>
        <dbReference type="Rhea" id="RHEA:47844"/>
        <dbReference type="ChEBI" id="CHEBI:15378"/>
        <dbReference type="ChEBI" id="CHEBI:16526"/>
        <dbReference type="ChEBI" id="CHEBI:33019"/>
        <dbReference type="ChEBI" id="CHEBI:37575"/>
        <dbReference type="ChEBI" id="CHEBI:57841"/>
        <dbReference type="ChEBI" id="CHEBI:62899"/>
        <dbReference type="EC" id="2.5.1.3"/>
    </reaction>
</comment>
<keyword evidence="15" id="KW-1185">Reference proteome</keyword>
<dbReference type="Gene3D" id="3.20.20.70">
    <property type="entry name" value="Aldolase class I"/>
    <property type="match status" value="1"/>
</dbReference>
<evidence type="ECO:0000313" key="14">
    <source>
        <dbReference type="EMBL" id="MBK1828646.1"/>
    </source>
</evidence>
<dbReference type="CDD" id="cd00564">
    <property type="entry name" value="TMP_TenI"/>
    <property type="match status" value="1"/>
</dbReference>
<comment type="catalytic activity">
    <reaction evidence="8 10 11">
        <text>2-(2-carboxy-4-methylthiazol-5-yl)ethyl phosphate + 4-amino-2-methyl-5-(diphosphooxymethyl)pyrimidine + 2 H(+) = thiamine phosphate + CO2 + diphosphate</text>
        <dbReference type="Rhea" id="RHEA:47848"/>
        <dbReference type="ChEBI" id="CHEBI:15378"/>
        <dbReference type="ChEBI" id="CHEBI:16526"/>
        <dbReference type="ChEBI" id="CHEBI:33019"/>
        <dbReference type="ChEBI" id="CHEBI:37575"/>
        <dbReference type="ChEBI" id="CHEBI:57841"/>
        <dbReference type="ChEBI" id="CHEBI:62890"/>
        <dbReference type="EC" id="2.5.1.3"/>
    </reaction>
</comment>
<feature type="binding site" evidence="10">
    <location>
        <begin position="189"/>
        <end position="190"/>
    </location>
    <ligand>
        <name>2-[(2R,5Z)-2-carboxy-4-methylthiazol-5(2H)-ylidene]ethyl phosphate</name>
        <dbReference type="ChEBI" id="CHEBI:62899"/>
    </ligand>
</feature>